<comment type="similarity">
    <text evidence="1 4">Belongs to the plant dirigent protein family.</text>
</comment>
<dbReference type="GO" id="GO:0048046">
    <property type="term" value="C:apoplast"/>
    <property type="evidence" value="ECO:0007669"/>
    <property type="project" value="UniProtKB-SubCell"/>
</dbReference>
<dbReference type="Gene3D" id="2.40.480.10">
    <property type="entry name" value="Allene oxide cyclase-like"/>
    <property type="match status" value="1"/>
</dbReference>
<dbReference type="Pfam" id="PF03018">
    <property type="entry name" value="Dirigent"/>
    <property type="match status" value="1"/>
</dbReference>
<feature type="signal peptide" evidence="4">
    <location>
        <begin position="1"/>
        <end position="26"/>
    </location>
</feature>
<gene>
    <name evidence="6" type="ORF">LITE_LOCUS15185</name>
</gene>
<evidence type="ECO:0000256" key="2">
    <source>
        <dbReference type="ARBA" id="ARBA00011738"/>
    </source>
</evidence>
<evidence type="ECO:0000256" key="1">
    <source>
        <dbReference type="ARBA" id="ARBA00010746"/>
    </source>
</evidence>
<keyword evidence="3 4" id="KW-0964">Secreted</keyword>
<feature type="region of interest" description="Disordered" evidence="5">
    <location>
        <begin position="36"/>
        <end position="114"/>
    </location>
</feature>
<proteinExistence type="inferred from homology"/>
<evidence type="ECO:0000256" key="3">
    <source>
        <dbReference type="ARBA" id="ARBA00022525"/>
    </source>
</evidence>
<dbReference type="PANTHER" id="PTHR46215">
    <property type="entry name" value="DIRIGENT PROTEIN 24-RELATED"/>
    <property type="match status" value="1"/>
</dbReference>
<keyword evidence="4" id="KW-0052">Apoplast</keyword>
<dbReference type="PROSITE" id="PS51257">
    <property type="entry name" value="PROKAR_LIPOPROTEIN"/>
    <property type="match status" value="1"/>
</dbReference>
<comment type="caution">
    <text evidence="6">The sequence shown here is derived from an EMBL/GenBank/DDBJ whole genome shotgun (WGS) entry which is preliminary data.</text>
</comment>
<keyword evidence="7" id="KW-1185">Reference proteome</keyword>
<accession>A0AAV0JND9</accession>
<evidence type="ECO:0000256" key="5">
    <source>
        <dbReference type="SAM" id="MobiDB-lite"/>
    </source>
</evidence>
<sequence>MAKPVASCFCLILLAVIAAISCAANAARLLDELNPTPSSASTLAPTTALPSGPIPAAPVDDDDDSDEAADPPLPDTEVTPPAVTAPISNEAPPATTPPPVAEEEAPIPSPTALPAAPAAATAATTVTATAAATAPALSFFMHDILGGSHPSARVVAGLIARTDINGIPFSTPNNNIFPLQGGTPLLNPNNINNLINPNTAPLMTGLNPGSARSQQTNTVLQNAGSSGSSVVNPASGSQPFVTAGQLPAGLTLQKLMFGSITVFDDELTEGHELGSAVLGKAQGFYLASSLDGTSHTLSLSLLLHGGEKEHEAVEDTISFFGIHRNASPVSHIAVVGGTGKYEDAKGYATIETIQQEDQHVTDGVDTITHINVYLSE</sequence>
<dbReference type="Proteomes" id="UP001154282">
    <property type="component" value="Unassembled WGS sequence"/>
</dbReference>
<keyword evidence="4" id="KW-0732">Signal</keyword>
<reference evidence="6" key="1">
    <citation type="submission" date="2022-08" db="EMBL/GenBank/DDBJ databases">
        <authorList>
            <person name="Gutierrez-Valencia J."/>
        </authorList>
    </citation>
    <scope>NUCLEOTIDE SEQUENCE</scope>
</reference>
<organism evidence="6 7">
    <name type="scientific">Linum tenue</name>
    <dbReference type="NCBI Taxonomy" id="586396"/>
    <lineage>
        <taxon>Eukaryota</taxon>
        <taxon>Viridiplantae</taxon>
        <taxon>Streptophyta</taxon>
        <taxon>Embryophyta</taxon>
        <taxon>Tracheophyta</taxon>
        <taxon>Spermatophyta</taxon>
        <taxon>Magnoliopsida</taxon>
        <taxon>eudicotyledons</taxon>
        <taxon>Gunneridae</taxon>
        <taxon>Pentapetalae</taxon>
        <taxon>rosids</taxon>
        <taxon>fabids</taxon>
        <taxon>Malpighiales</taxon>
        <taxon>Linaceae</taxon>
        <taxon>Linum</taxon>
    </lineage>
</organism>
<feature type="chain" id="PRO_5043100637" description="Dirigent protein" evidence="4">
    <location>
        <begin position="27"/>
        <end position="376"/>
    </location>
</feature>
<dbReference type="InterPro" id="IPR004265">
    <property type="entry name" value="Dirigent"/>
</dbReference>
<evidence type="ECO:0000313" key="7">
    <source>
        <dbReference type="Proteomes" id="UP001154282"/>
    </source>
</evidence>
<dbReference type="GO" id="GO:0009699">
    <property type="term" value="P:phenylpropanoid biosynthetic process"/>
    <property type="evidence" value="ECO:0007669"/>
    <property type="project" value="UniProtKB-ARBA"/>
</dbReference>
<dbReference type="InterPro" id="IPR044859">
    <property type="entry name" value="Allene_oxi_cyc_Dirigent"/>
</dbReference>
<protein>
    <recommendedName>
        <fullName evidence="4">Dirigent protein</fullName>
    </recommendedName>
</protein>
<evidence type="ECO:0000313" key="6">
    <source>
        <dbReference type="EMBL" id="CAI0411477.1"/>
    </source>
</evidence>
<comment type="subcellular location">
    <subcellularLocation>
        <location evidence="4">Secreted</location>
        <location evidence="4">Extracellular space</location>
        <location evidence="4">Apoplast</location>
    </subcellularLocation>
</comment>
<feature type="compositionally biased region" description="Low complexity" evidence="5">
    <location>
        <begin position="36"/>
        <end position="51"/>
    </location>
</feature>
<feature type="compositionally biased region" description="Acidic residues" evidence="5">
    <location>
        <begin position="59"/>
        <end position="69"/>
    </location>
</feature>
<comment type="function">
    <text evidence="4">Dirigent proteins impart stereoselectivity on the phenoxy radical-coupling reaction, yielding optically active lignans from two molecules of coniferyl alcohol in the biosynthesis of lignans, flavonolignans, and alkaloids and thus plays a central role in plant secondary metabolism.</text>
</comment>
<dbReference type="EMBL" id="CAMGYJ010000005">
    <property type="protein sequence ID" value="CAI0411477.1"/>
    <property type="molecule type" value="Genomic_DNA"/>
</dbReference>
<comment type="subunit">
    <text evidence="2 4">Homodimer.</text>
</comment>
<dbReference type="PANTHER" id="PTHR46215:SF15">
    <property type="entry name" value="DIRIGENT PROTEIN 24"/>
    <property type="match status" value="1"/>
</dbReference>
<evidence type="ECO:0000256" key="4">
    <source>
        <dbReference type="RuleBase" id="RU363099"/>
    </source>
</evidence>
<dbReference type="AlphaFoldDB" id="A0AAV0JND9"/>
<name>A0AAV0JND9_9ROSI</name>